<proteinExistence type="predicted"/>
<comment type="caution">
    <text evidence="1">The sequence shown here is derived from an EMBL/GenBank/DDBJ whole genome shotgun (WGS) entry which is preliminary data.</text>
</comment>
<dbReference type="Proteomes" id="UP001183615">
    <property type="component" value="Unassembled WGS sequence"/>
</dbReference>
<dbReference type="EMBL" id="JAVREV010000008">
    <property type="protein sequence ID" value="MDT0444118.1"/>
    <property type="molecule type" value="Genomic_DNA"/>
</dbReference>
<gene>
    <name evidence="1" type="ORF">RM779_16170</name>
</gene>
<name>A0ABU2S554_9ACTN</name>
<keyword evidence="2" id="KW-1185">Reference proteome</keyword>
<organism evidence="1 2">
    <name type="scientific">Streptomyces johnsoniae</name>
    <dbReference type="NCBI Taxonomy" id="3075532"/>
    <lineage>
        <taxon>Bacteria</taxon>
        <taxon>Bacillati</taxon>
        <taxon>Actinomycetota</taxon>
        <taxon>Actinomycetes</taxon>
        <taxon>Kitasatosporales</taxon>
        <taxon>Streptomycetaceae</taxon>
        <taxon>Streptomyces</taxon>
    </lineage>
</organism>
<reference evidence="2" key="1">
    <citation type="submission" date="2023-07" db="EMBL/GenBank/DDBJ databases">
        <title>30 novel species of actinomycetes from the DSMZ collection.</title>
        <authorList>
            <person name="Nouioui I."/>
        </authorList>
    </citation>
    <scope>NUCLEOTIDE SEQUENCE [LARGE SCALE GENOMIC DNA]</scope>
    <source>
        <strain evidence="2">DSM 41886</strain>
    </source>
</reference>
<evidence type="ECO:0000313" key="2">
    <source>
        <dbReference type="Proteomes" id="UP001183615"/>
    </source>
</evidence>
<sequence length="72" mass="7469">MSYASPVRPSVTGTLRALEGMLLRAGRQTALANARAAVQEDRARAAARRDAERALAAVTARAEPAVLPAPGT</sequence>
<protein>
    <submittedName>
        <fullName evidence="1">Uncharacterized protein</fullName>
    </submittedName>
</protein>
<evidence type="ECO:0000313" key="1">
    <source>
        <dbReference type="EMBL" id="MDT0444118.1"/>
    </source>
</evidence>
<dbReference type="RefSeq" id="WP_311618395.1">
    <property type="nucleotide sequence ID" value="NZ_JAVREV010000008.1"/>
</dbReference>
<accession>A0ABU2S554</accession>